<dbReference type="Proteomes" id="UP000570493">
    <property type="component" value="Unassembled WGS sequence"/>
</dbReference>
<dbReference type="GO" id="GO:0030288">
    <property type="term" value="C:outer membrane-bounded periplasmic space"/>
    <property type="evidence" value="ECO:0007669"/>
    <property type="project" value="TreeGrafter"/>
</dbReference>
<feature type="domain" description="PDZ" evidence="7">
    <location>
        <begin position="242"/>
        <end position="312"/>
    </location>
</feature>
<dbReference type="EC" id="3.4.21.102" evidence="8"/>
<protein>
    <submittedName>
        <fullName evidence="8">Carboxy terminal-processing peptidase</fullName>
        <ecNumber evidence="8">3.4.21.102</ecNumber>
    </submittedName>
</protein>
<dbReference type="PANTHER" id="PTHR32060:SF22">
    <property type="entry name" value="CARBOXYL-TERMINAL-PROCESSING PEPTIDASE 3, CHLOROPLASTIC"/>
    <property type="match status" value="1"/>
</dbReference>
<proteinExistence type="inferred from homology"/>
<dbReference type="RefSeq" id="WP_169017878.1">
    <property type="nucleotide sequence ID" value="NZ_JABBMT010000001.1"/>
</dbReference>
<dbReference type="InterPro" id="IPR040573">
    <property type="entry name" value="TSP_N"/>
</dbReference>
<dbReference type="NCBIfam" id="TIGR00225">
    <property type="entry name" value="prc"/>
    <property type="match status" value="1"/>
</dbReference>
<evidence type="ECO:0000256" key="3">
    <source>
        <dbReference type="ARBA" id="ARBA00022801"/>
    </source>
</evidence>
<organism evidence="8 9">
    <name type="scientific">Pseudoalteromonas arctica</name>
    <dbReference type="NCBI Taxonomy" id="394751"/>
    <lineage>
        <taxon>Bacteria</taxon>
        <taxon>Pseudomonadati</taxon>
        <taxon>Pseudomonadota</taxon>
        <taxon>Gammaproteobacteria</taxon>
        <taxon>Alteromonadales</taxon>
        <taxon>Pseudoalteromonadaceae</taxon>
        <taxon>Pseudoalteromonas</taxon>
    </lineage>
</organism>
<accession>A0A7Y0DPQ5</accession>
<dbReference type="EMBL" id="JABBMT010000001">
    <property type="protein sequence ID" value="NMM39375.1"/>
    <property type="molecule type" value="Genomic_DNA"/>
</dbReference>
<dbReference type="SMART" id="SM00245">
    <property type="entry name" value="TSPc"/>
    <property type="match status" value="1"/>
</dbReference>
<feature type="signal peptide" evidence="6">
    <location>
        <begin position="1"/>
        <end position="21"/>
    </location>
</feature>
<keyword evidence="2 5" id="KW-0645">Protease</keyword>
<dbReference type="InterPro" id="IPR029045">
    <property type="entry name" value="ClpP/crotonase-like_dom_sf"/>
</dbReference>
<dbReference type="PANTHER" id="PTHR32060">
    <property type="entry name" value="TAIL-SPECIFIC PROTEASE"/>
    <property type="match status" value="1"/>
</dbReference>
<dbReference type="GO" id="GO:0007165">
    <property type="term" value="P:signal transduction"/>
    <property type="evidence" value="ECO:0007669"/>
    <property type="project" value="TreeGrafter"/>
</dbReference>
<dbReference type="InterPro" id="IPR020992">
    <property type="entry name" value="Tail_Prtase_C"/>
</dbReference>
<keyword evidence="9" id="KW-1185">Reference proteome</keyword>
<dbReference type="Pfam" id="PF11818">
    <property type="entry name" value="DUF3340"/>
    <property type="match status" value="1"/>
</dbReference>
<dbReference type="CDD" id="cd07560">
    <property type="entry name" value="Peptidase_S41_CPP"/>
    <property type="match status" value="1"/>
</dbReference>
<evidence type="ECO:0000313" key="9">
    <source>
        <dbReference type="Proteomes" id="UP000570493"/>
    </source>
</evidence>
<sequence>MSQKFTLIPLVAALYSGLLFASEIADITDVVTAKDLPVLTQESQHSTASKRVTNLFTRAHYKPIRFDNALSSKVFDRYIESLDFNKSVFLAADIASFEQYRNQFDNALTTGKLDFTFDIFNLSIQRRFERYEYSLKLLETPMTFDKADEYYFDREDADWAQTQAELDELWRERVKYDALRLKMTGKDWAGIKELLTKRYHNAQKRLVQTNSEDVFQIVMNSFARSIEAHTSYLSPRRAEQFKMDMDLELEGIGAVLSYDEDYTVIRSLVPGGPADKSQQIKADDRIIGVAQDKEEFVDVIGWRLDDVVDLIKGPKGTKVRLQYLKGADDHGAPKVVEIIRDKIRLEDRAAKSEVFKAKYSDLTSKIGVIEIPGFYNNLSKDVKVELAKLKEAKVDGIIIDLRQNGGGSLYEATQLSGLFFDQGPVVQIHTSNNRIEEQKDRDGITFYDGPLTVLVDRYSASASEIFAAAMQDYGRAVIIGEQTFGKGTVQQHKGLGRAYDLYDNPLGSVQYTIAKFYRINGGSTQHKGVIPDISFPSAIDPAEWGESQEDNALPWDSIVRAKYNSVDDLHPAIAYLSKAHAERIKSEPEFNYVFQDITRYKKEKDRKTISLVEAQRIKEKDDGEARALVRMNERLARLGENPIESLDDAPDVLDDLDPFLEEAALITQDYIKFGRVAKK</sequence>
<dbReference type="InterPro" id="IPR001478">
    <property type="entry name" value="PDZ"/>
</dbReference>
<evidence type="ECO:0000256" key="1">
    <source>
        <dbReference type="ARBA" id="ARBA00009179"/>
    </source>
</evidence>
<dbReference type="GO" id="GO:0004252">
    <property type="term" value="F:serine-type endopeptidase activity"/>
    <property type="evidence" value="ECO:0007669"/>
    <property type="project" value="UniProtKB-EC"/>
</dbReference>
<dbReference type="InterPro" id="IPR036034">
    <property type="entry name" value="PDZ_sf"/>
</dbReference>
<dbReference type="AlphaFoldDB" id="A0A7Y0DPQ5"/>
<evidence type="ECO:0000259" key="7">
    <source>
        <dbReference type="PROSITE" id="PS50106"/>
    </source>
</evidence>
<evidence type="ECO:0000256" key="2">
    <source>
        <dbReference type="ARBA" id="ARBA00022670"/>
    </source>
</evidence>
<keyword evidence="3 5" id="KW-0378">Hydrolase</keyword>
<comment type="similarity">
    <text evidence="1 5">Belongs to the peptidase S41A family.</text>
</comment>
<dbReference type="GO" id="GO:0006508">
    <property type="term" value="P:proteolysis"/>
    <property type="evidence" value="ECO:0007669"/>
    <property type="project" value="UniProtKB-KW"/>
</dbReference>
<evidence type="ECO:0000256" key="6">
    <source>
        <dbReference type="SAM" id="SignalP"/>
    </source>
</evidence>
<keyword evidence="4 5" id="KW-0720">Serine protease</keyword>
<dbReference type="FunFam" id="3.90.226.10:FF:000090">
    <property type="entry name" value="Tail-specific protease"/>
    <property type="match status" value="1"/>
</dbReference>
<reference evidence="8" key="1">
    <citation type="submission" date="2020-04" db="EMBL/GenBank/DDBJ databases">
        <title>Genome Sequencing for Pseudoaltermonas arctica.</title>
        <authorList>
            <person name="Elkins N.S."/>
        </authorList>
    </citation>
    <scope>NUCLEOTIDE SEQUENCE [LARGE SCALE GENOMIC DNA]</scope>
    <source>
        <strain evidence="8">NEC-BIFX-2020_0012</strain>
    </source>
</reference>
<feature type="chain" id="PRO_5030871232" evidence="6">
    <location>
        <begin position="22"/>
        <end position="679"/>
    </location>
</feature>
<dbReference type="Pfam" id="PF00595">
    <property type="entry name" value="PDZ"/>
    <property type="match status" value="1"/>
</dbReference>
<keyword evidence="6" id="KW-0732">Signal</keyword>
<dbReference type="NCBIfam" id="NF008388">
    <property type="entry name" value="PRK11186.1"/>
    <property type="match status" value="1"/>
</dbReference>
<dbReference type="Pfam" id="PF17804">
    <property type="entry name" value="TSP_NTD"/>
    <property type="match status" value="1"/>
</dbReference>
<evidence type="ECO:0000256" key="4">
    <source>
        <dbReference type="ARBA" id="ARBA00022825"/>
    </source>
</evidence>
<dbReference type="Gene3D" id="3.90.226.10">
    <property type="entry name" value="2-enoyl-CoA Hydratase, Chain A, domain 1"/>
    <property type="match status" value="1"/>
</dbReference>
<dbReference type="SMART" id="SM00228">
    <property type="entry name" value="PDZ"/>
    <property type="match status" value="1"/>
</dbReference>
<evidence type="ECO:0000313" key="8">
    <source>
        <dbReference type="EMBL" id="NMM39375.1"/>
    </source>
</evidence>
<dbReference type="CDD" id="cd06782">
    <property type="entry name" value="cpPDZ_CPP-like"/>
    <property type="match status" value="1"/>
</dbReference>
<dbReference type="Gene3D" id="3.30.750.44">
    <property type="match status" value="1"/>
</dbReference>
<comment type="caution">
    <text evidence="8">The sequence shown here is derived from an EMBL/GenBank/DDBJ whole genome shotgun (WGS) entry which is preliminary data.</text>
</comment>
<gene>
    <name evidence="8" type="primary">prc</name>
    <name evidence="8" type="ORF">HHO47_00575</name>
</gene>
<dbReference type="InterPro" id="IPR004447">
    <property type="entry name" value="Peptidase_S41A"/>
</dbReference>
<dbReference type="SUPFAM" id="SSF52096">
    <property type="entry name" value="ClpP/crotonase"/>
    <property type="match status" value="1"/>
</dbReference>
<dbReference type="SUPFAM" id="SSF50156">
    <property type="entry name" value="PDZ domain-like"/>
    <property type="match status" value="1"/>
</dbReference>
<evidence type="ECO:0000256" key="5">
    <source>
        <dbReference type="RuleBase" id="RU004404"/>
    </source>
</evidence>
<dbReference type="InterPro" id="IPR005151">
    <property type="entry name" value="Tail-specific_protease"/>
</dbReference>
<dbReference type="Gene3D" id="2.30.42.10">
    <property type="match status" value="1"/>
</dbReference>
<dbReference type="Pfam" id="PF03572">
    <property type="entry name" value="Peptidase_S41"/>
    <property type="match status" value="1"/>
</dbReference>
<name>A0A7Y0DPQ5_9GAMM</name>
<dbReference type="PROSITE" id="PS50106">
    <property type="entry name" value="PDZ"/>
    <property type="match status" value="1"/>
</dbReference>